<feature type="non-terminal residue" evidence="1">
    <location>
        <position position="130"/>
    </location>
</feature>
<sequence>EKFPLTQEGTPEDWSKLSDLFGEKLKKLKPPTDVIPLTLRQLLNFLDDVAPKQKSFLVADGAHIKWSDNTSQINRQVRFVVVRQPNDKKKDDINQQVPHNELCVSHKLGDLISIKEPCVRGPKPDDLIFI</sequence>
<keyword evidence="2" id="KW-1185">Reference proteome</keyword>
<gene>
    <name evidence="1" type="ORF">RPERSI_LOCUS35081</name>
</gene>
<accession>A0ACA9ST58</accession>
<evidence type="ECO:0000313" key="2">
    <source>
        <dbReference type="Proteomes" id="UP000789920"/>
    </source>
</evidence>
<evidence type="ECO:0000313" key="1">
    <source>
        <dbReference type="EMBL" id="CAG8848354.1"/>
    </source>
</evidence>
<feature type="non-terminal residue" evidence="1">
    <location>
        <position position="1"/>
    </location>
</feature>
<dbReference type="Proteomes" id="UP000789920">
    <property type="component" value="Unassembled WGS sequence"/>
</dbReference>
<comment type="caution">
    <text evidence="1">The sequence shown here is derived from an EMBL/GenBank/DDBJ whole genome shotgun (WGS) entry which is preliminary data.</text>
</comment>
<protein>
    <submittedName>
        <fullName evidence="1">20799_t:CDS:1</fullName>
    </submittedName>
</protein>
<reference evidence="1" key="1">
    <citation type="submission" date="2021-06" db="EMBL/GenBank/DDBJ databases">
        <authorList>
            <person name="Kallberg Y."/>
            <person name="Tangrot J."/>
            <person name="Rosling A."/>
        </authorList>
    </citation>
    <scope>NUCLEOTIDE SEQUENCE</scope>
    <source>
        <strain evidence="1">MA461A</strain>
    </source>
</reference>
<name>A0ACA9ST58_9GLOM</name>
<proteinExistence type="predicted"/>
<organism evidence="1 2">
    <name type="scientific">Racocetra persica</name>
    <dbReference type="NCBI Taxonomy" id="160502"/>
    <lineage>
        <taxon>Eukaryota</taxon>
        <taxon>Fungi</taxon>
        <taxon>Fungi incertae sedis</taxon>
        <taxon>Mucoromycota</taxon>
        <taxon>Glomeromycotina</taxon>
        <taxon>Glomeromycetes</taxon>
        <taxon>Diversisporales</taxon>
        <taxon>Gigasporaceae</taxon>
        <taxon>Racocetra</taxon>
    </lineage>
</organism>
<dbReference type="EMBL" id="CAJVQC010160335">
    <property type="protein sequence ID" value="CAG8848354.1"/>
    <property type="molecule type" value="Genomic_DNA"/>
</dbReference>